<dbReference type="Pfam" id="PF00664">
    <property type="entry name" value="ABC_membrane"/>
    <property type="match status" value="1"/>
</dbReference>
<keyword evidence="3 8" id="KW-0812">Transmembrane</keyword>
<evidence type="ECO:0000256" key="1">
    <source>
        <dbReference type="ARBA" id="ARBA00004651"/>
    </source>
</evidence>
<evidence type="ECO:0000256" key="8">
    <source>
        <dbReference type="SAM" id="Phobius"/>
    </source>
</evidence>
<dbReference type="SUPFAM" id="SSF52540">
    <property type="entry name" value="P-loop containing nucleoside triphosphate hydrolases"/>
    <property type="match status" value="1"/>
</dbReference>
<dbReference type="InterPro" id="IPR039421">
    <property type="entry name" value="Type_1_exporter"/>
</dbReference>
<evidence type="ECO:0000256" key="6">
    <source>
        <dbReference type="ARBA" id="ARBA00022989"/>
    </source>
</evidence>
<evidence type="ECO:0000313" key="11">
    <source>
        <dbReference type="EMBL" id="MBT9312774.1"/>
    </source>
</evidence>
<evidence type="ECO:0000256" key="3">
    <source>
        <dbReference type="ARBA" id="ARBA00022692"/>
    </source>
</evidence>
<keyword evidence="2" id="KW-0813">Transport</keyword>
<dbReference type="PANTHER" id="PTHR24221:SF654">
    <property type="entry name" value="ATP-BINDING CASSETTE SUB-FAMILY B MEMBER 6"/>
    <property type="match status" value="1"/>
</dbReference>
<keyword evidence="7 8" id="KW-0472">Membrane</keyword>
<keyword evidence="6 8" id="KW-1133">Transmembrane helix</keyword>
<proteinExistence type="predicted"/>
<feature type="transmembrane region" description="Helical" evidence="8">
    <location>
        <begin position="12"/>
        <end position="33"/>
    </location>
</feature>
<dbReference type="NCBIfam" id="TIGR01194">
    <property type="entry name" value="cyc_pep_trnsptr"/>
    <property type="match status" value="1"/>
</dbReference>
<feature type="transmembrane region" description="Helical" evidence="8">
    <location>
        <begin position="149"/>
        <end position="168"/>
    </location>
</feature>
<dbReference type="InterPro" id="IPR036640">
    <property type="entry name" value="ABC1_TM_sf"/>
</dbReference>
<sequence>MRLLSYLLRSSPYIAVLAMLTAFISGIGNASLITLIHTALNTDEISSQSAWKFMVLVCFALTTAIISQILLSYLYRKAVFDWQLQLSREILKAPLRELEEIGSADLLTALVKDVTSVGSSLLPILPLCTNVVIVLVCFSYLFWLSWQLFVAMAVCMLIGALSYKLVLFKGHEILKLAREESKQLIEYFRLLTGGLKELKLHSHRRQAFLDKNLEPTAASIQRRFFKWSVMHSLTQTWAKFLLFFVMGLIIFIFPKYIKFDAEILTGYILTLLYVRAMLFSIMGAMPTLTKANVAFEKIEALGLKLIPETSQQSKLPDAIESWQSVELVNVTHTYYREKEDSTFTLGPIDLKFTSGEIVFLVGGNGSGKTTLAKLITGLYLPETGNLYIDGKKVVDNSREHYRQLFAVVFADFQLFEDLLGLENPHLDIHAQEYLTKLQLNHKVQIQDGKLSTTALSRGQRQRLALLTAYLEDRPFYIFDEWASNQDPMFTKIFYTQFLPELKARGKTILVITHDDKYFDWCDRIIKLDHGQITTKLKPVAL</sequence>
<dbReference type="InterPro" id="IPR011527">
    <property type="entry name" value="ABC1_TM_dom"/>
</dbReference>
<evidence type="ECO:0000256" key="4">
    <source>
        <dbReference type="ARBA" id="ARBA00022741"/>
    </source>
</evidence>
<feature type="transmembrane region" description="Helical" evidence="8">
    <location>
        <begin position="121"/>
        <end position="143"/>
    </location>
</feature>
<evidence type="ECO:0000256" key="5">
    <source>
        <dbReference type="ARBA" id="ARBA00022840"/>
    </source>
</evidence>
<dbReference type="Pfam" id="PF00005">
    <property type="entry name" value="ABC_tran"/>
    <property type="match status" value="1"/>
</dbReference>
<evidence type="ECO:0000256" key="2">
    <source>
        <dbReference type="ARBA" id="ARBA00022448"/>
    </source>
</evidence>
<dbReference type="Gene3D" id="1.20.1560.10">
    <property type="entry name" value="ABC transporter type 1, transmembrane domain"/>
    <property type="match status" value="1"/>
</dbReference>
<reference evidence="11 12" key="1">
    <citation type="journal article" date="2021" name="Mar. Drugs">
        <title>Genome Reduction and Secondary Metabolism of the Marine Sponge-Associated Cyanobacterium Leptothoe.</title>
        <authorList>
            <person name="Konstantinou D."/>
            <person name="Popin R.V."/>
            <person name="Fewer D.P."/>
            <person name="Sivonen K."/>
            <person name="Gkelis S."/>
        </authorList>
    </citation>
    <scope>NUCLEOTIDE SEQUENCE [LARGE SCALE GENOMIC DNA]</scope>
    <source>
        <strain evidence="11 12">TAU-MAC 1615</strain>
    </source>
</reference>
<evidence type="ECO:0000259" key="10">
    <source>
        <dbReference type="PROSITE" id="PS50929"/>
    </source>
</evidence>
<protein>
    <submittedName>
        <fullName evidence="11">Cyclic peptide export ABC transporter</fullName>
    </submittedName>
</protein>
<feature type="transmembrane region" description="Helical" evidence="8">
    <location>
        <begin position="240"/>
        <end position="257"/>
    </location>
</feature>
<keyword evidence="4" id="KW-0547">Nucleotide-binding</keyword>
<name>A0ABS5Y4K4_9CYAN</name>
<dbReference type="SUPFAM" id="SSF90123">
    <property type="entry name" value="ABC transporter transmembrane region"/>
    <property type="match status" value="1"/>
</dbReference>
<evidence type="ECO:0000256" key="7">
    <source>
        <dbReference type="ARBA" id="ARBA00023136"/>
    </source>
</evidence>
<keyword evidence="5" id="KW-0067">ATP-binding</keyword>
<accession>A0ABS5Y4K4</accession>
<dbReference type="CDD" id="cd03225">
    <property type="entry name" value="ABC_cobalt_CbiO_domain1"/>
    <property type="match status" value="1"/>
</dbReference>
<dbReference type="Gene3D" id="3.40.50.300">
    <property type="entry name" value="P-loop containing nucleotide triphosphate hydrolases"/>
    <property type="match status" value="1"/>
</dbReference>
<evidence type="ECO:0000259" key="9">
    <source>
        <dbReference type="PROSITE" id="PS50893"/>
    </source>
</evidence>
<feature type="domain" description="ABC transporter" evidence="9">
    <location>
        <begin position="325"/>
        <end position="541"/>
    </location>
</feature>
<feature type="transmembrane region" description="Helical" evidence="8">
    <location>
        <begin position="53"/>
        <end position="75"/>
    </location>
</feature>
<feature type="domain" description="ABC transmembrane type-1" evidence="10">
    <location>
        <begin position="14"/>
        <end position="290"/>
    </location>
</feature>
<dbReference type="InterPro" id="IPR003439">
    <property type="entry name" value="ABC_transporter-like_ATP-bd"/>
</dbReference>
<dbReference type="RefSeq" id="WP_215618661.1">
    <property type="nucleotide sequence ID" value="NZ_JADOER010000009.1"/>
</dbReference>
<dbReference type="Proteomes" id="UP001196661">
    <property type="component" value="Unassembled WGS sequence"/>
</dbReference>
<evidence type="ECO:0000313" key="12">
    <source>
        <dbReference type="Proteomes" id="UP001196661"/>
    </source>
</evidence>
<dbReference type="PROSITE" id="PS50929">
    <property type="entry name" value="ABC_TM1F"/>
    <property type="match status" value="1"/>
</dbReference>
<dbReference type="SMART" id="SM00382">
    <property type="entry name" value="AAA"/>
    <property type="match status" value="1"/>
</dbReference>
<comment type="caution">
    <text evidence="11">The sequence shown here is derived from an EMBL/GenBank/DDBJ whole genome shotgun (WGS) entry which is preliminary data.</text>
</comment>
<dbReference type="InterPro" id="IPR005898">
    <property type="entry name" value="Cyc_pep_transpt_SyrD/YojI"/>
</dbReference>
<dbReference type="EMBL" id="JADOER010000009">
    <property type="protein sequence ID" value="MBT9312774.1"/>
    <property type="molecule type" value="Genomic_DNA"/>
</dbReference>
<comment type="subcellular location">
    <subcellularLocation>
        <location evidence="1">Cell membrane</location>
        <topology evidence="1">Multi-pass membrane protein</topology>
    </subcellularLocation>
</comment>
<dbReference type="InterPro" id="IPR027417">
    <property type="entry name" value="P-loop_NTPase"/>
</dbReference>
<keyword evidence="12" id="KW-1185">Reference proteome</keyword>
<dbReference type="PANTHER" id="PTHR24221">
    <property type="entry name" value="ATP-BINDING CASSETTE SUB-FAMILY B"/>
    <property type="match status" value="1"/>
</dbReference>
<gene>
    <name evidence="11" type="ORF">IXB28_11195</name>
</gene>
<organism evidence="11 12">
    <name type="scientific">Leptothoe kymatousa TAU-MAC 1615</name>
    <dbReference type="NCBI Taxonomy" id="2364775"/>
    <lineage>
        <taxon>Bacteria</taxon>
        <taxon>Bacillati</taxon>
        <taxon>Cyanobacteriota</taxon>
        <taxon>Cyanophyceae</taxon>
        <taxon>Nodosilineales</taxon>
        <taxon>Cymatolegaceae</taxon>
        <taxon>Leptothoe</taxon>
        <taxon>Leptothoe kymatousa</taxon>
    </lineage>
</organism>
<feature type="transmembrane region" description="Helical" evidence="8">
    <location>
        <begin position="263"/>
        <end position="282"/>
    </location>
</feature>
<dbReference type="InterPro" id="IPR003593">
    <property type="entry name" value="AAA+_ATPase"/>
</dbReference>
<dbReference type="PROSITE" id="PS50893">
    <property type="entry name" value="ABC_TRANSPORTER_2"/>
    <property type="match status" value="1"/>
</dbReference>
<dbReference type="InterPro" id="IPR015856">
    <property type="entry name" value="ABC_transpr_CbiO/EcfA_su"/>
</dbReference>